<dbReference type="InterPro" id="IPR002052">
    <property type="entry name" value="DNA_methylase_N6_adenine_CS"/>
</dbReference>
<dbReference type="RefSeq" id="WP_014025721.1">
    <property type="nucleotide sequence ID" value="NC_015931.1"/>
</dbReference>
<dbReference type="InterPro" id="IPR004114">
    <property type="entry name" value="THUMP_dom"/>
</dbReference>
<dbReference type="STRING" id="694429.Pyrfu_0172"/>
<feature type="domain" description="THUMP" evidence="5">
    <location>
        <begin position="41"/>
        <end position="160"/>
    </location>
</feature>
<accession>G0EET0</accession>
<gene>
    <name evidence="6" type="ordered locus">Pyrfu_0172</name>
</gene>
<comment type="subcellular location">
    <subcellularLocation>
        <location evidence="1">Cytoplasm</location>
    </subcellularLocation>
</comment>
<dbReference type="PANTHER" id="PTHR14911">
    <property type="entry name" value="THUMP DOMAIN-CONTAINING"/>
    <property type="match status" value="1"/>
</dbReference>
<keyword evidence="7" id="KW-1185">Reference proteome</keyword>
<dbReference type="GO" id="GO:0005737">
    <property type="term" value="C:cytoplasm"/>
    <property type="evidence" value="ECO:0007669"/>
    <property type="project" value="UniProtKB-SubCell"/>
</dbReference>
<reference evidence="6 7" key="1">
    <citation type="journal article" date="2011" name="Stand. Genomic Sci.">
        <title>Complete genome sequence of the hyperthermophilic chemolithoautotroph Pyrolobus fumarii type strain (1A).</title>
        <authorList>
            <person name="Anderson I."/>
            <person name="Goker M."/>
            <person name="Nolan M."/>
            <person name="Lucas S."/>
            <person name="Hammon N."/>
            <person name="Deshpande S."/>
            <person name="Cheng J.F."/>
            <person name="Tapia R."/>
            <person name="Han C."/>
            <person name="Goodwin L."/>
            <person name="Pitluck S."/>
            <person name="Huntemann M."/>
            <person name="Liolios K."/>
            <person name="Ivanova N."/>
            <person name="Pagani I."/>
            <person name="Mavromatis K."/>
            <person name="Ovchinikova G."/>
            <person name="Pati A."/>
            <person name="Chen A."/>
            <person name="Palaniappan K."/>
            <person name="Land M."/>
            <person name="Hauser L."/>
            <person name="Brambilla E.M."/>
            <person name="Huber H."/>
            <person name="Yasawong M."/>
            <person name="Rohde M."/>
            <person name="Spring S."/>
            <person name="Abt B."/>
            <person name="Sikorski J."/>
            <person name="Wirth R."/>
            <person name="Detter J.C."/>
            <person name="Woyke T."/>
            <person name="Bristow J."/>
            <person name="Eisen J.A."/>
            <person name="Markowitz V."/>
            <person name="Hugenholtz P."/>
            <person name="Kyrpides N.C."/>
            <person name="Klenk H.P."/>
            <person name="Lapidus A."/>
        </authorList>
    </citation>
    <scope>NUCLEOTIDE SEQUENCE [LARGE SCALE GENOMIC DNA]</scope>
    <source>
        <strain evidence="7">DSM 11204 / 1A</strain>
    </source>
</reference>
<dbReference type="InterPro" id="IPR000241">
    <property type="entry name" value="RlmKL-like_Mtase"/>
</dbReference>
<dbReference type="GO" id="GO:0003723">
    <property type="term" value="F:RNA binding"/>
    <property type="evidence" value="ECO:0007669"/>
    <property type="project" value="UniProtKB-UniRule"/>
</dbReference>
<evidence type="ECO:0000256" key="1">
    <source>
        <dbReference type="ARBA" id="ARBA00004496"/>
    </source>
</evidence>
<keyword evidence="6" id="KW-0808">Transferase</keyword>
<dbReference type="CDD" id="cd02440">
    <property type="entry name" value="AdoMet_MTases"/>
    <property type="match status" value="1"/>
</dbReference>
<dbReference type="SUPFAM" id="SSF143437">
    <property type="entry name" value="THUMP domain-like"/>
    <property type="match status" value="1"/>
</dbReference>
<dbReference type="Proteomes" id="UP000001037">
    <property type="component" value="Chromosome"/>
</dbReference>
<dbReference type="PROSITE" id="PS51165">
    <property type="entry name" value="THUMP"/>
    <property type="match status" value="1"/>
</dbReference>
<dbReference type="HOGENOM" id="CLU_032119_0_0_2"/>
<dbReference type="Gene3D" id="3.40.50.150">
    <property type="entry name" value="Vaccinia Virus protein VP39"/>
    <property type="match status" value="1"/>
</dbReference>
<sequence>MYTLIFTTNPGIEDIAAEEIAAKLNASIVSADKLRGRVIAKVAEDKLYRVDLLRSIHRARILLGETSVCRERACLEHIREFIETLPLSEYITPRVSFAVRAERVGEHEYTSLDIARVAGDAVINLVRSVYGERPPVDLDHPHVIIAVDVMFDKLYVSIELGGDLSWHRRGYRVYEHPASLKPTLAYAMLIISGVRDSEVVMDPMCGGGTIPIEALLFLEDARAICSDFNPLHIRGAKMNAMAARVYKRMKFYVHDARRISEVVKSVDRIVLNPPYGIRLGNPRDIRALYTDFLREISRLDFRRLVMITTEHVHVKNVAERIGLKIVHERVVAHGNLWPKILALEH</sequence>
<keyword evidence="2 6" id="KW-0489">Methyltransferase</keyword>
<dbReference type="eggNOG" id="arCOG00048">
    <property type="taxonomic scope" value="Archaea"/>
</dbReference>
<dbReference type="PROSITE" id="PS00092">
    <property type="entry name" value="N6_MTASE"/>
    <property type="match status" value="1"/>
</dbReference>
<dbReference type="CDD" id="cd11715">
    <property type="entry name" value="THUMP_AdoMetMT"/>
    <property type="match status" value="1"/>
</dbReference>
<dbReference type="SMART" id="SM00981">
    <property type="entry name" value="THUMP"/>
    <property type="match status" value="1"/>
</dbReference>
<protein>
    <submittedName>
        <fullName evidence="6">rRNA (Guanine-N(2)-)-methyltransferase</fullName>
        <ecNumber evidence="6">2.1.1.171</ecNumber>
    </submittedName>
</protein>
<dbReference type="GO" id="GO:0052913">
    <property type="term" value="F:16S rRNA (guanine(966)-N(2))-methyltransferase activity"/>
    <property type="evidence" value="ECO:0007669"/>
    <property type="project" value="UniProtKB-EC"/>
</dbReference>
<dbReference type="OrthoDB" id="7080at2157"/>
<dbReference type="SUPFAM" id="SSF53335">
    <property type="entry name" value="S-adenosyl-L-methionine-dependent methyltransferases"/>
    <property type="match status" value="1"/>
</dbReference>
<dbReference type="InParanoid" id="G0EET0"/>
<evidence type="ECO:0000256" key="3">
    <source>
        <dbReference type="ARBA" id="ARBA00022694"/>
    </source>
</evidence>
<dbReference type="GO" id="GO:0030488">
    <property type="term" value="P:tRNA methylation"/>
    <property type="evidence" value="ECO:0007669"/>
    <property type="project" value="TreeGrafter"/>
</dbReference>
<dbReference type="PANTHER" id="PTHR14911:SF13">
    <property type="entry name" value="TRNA (GUANINE(6)-N2)-METHYLTRANSFERASE THUMP3"/>
    <property type="match status" value="1"/>
</dbReference>
<dbReference type="Pfam" id="PF01170">
    <property type="entry name" value="UPF0020"/>
    <property type="match status" value="1"/>
</dbReference>
<dbReference type="Pfam" id="PF02926">
    <property type="entry name" value="THUMP"/>
    <property type="match status" value="1"/>
</dbReference>
<dbReference type="Gene3D" id="3.30.2130.30">
    <property type="match status" value="1"/>
</dbReference>
<evidence type="ECO:0000259" key="5">
    <source>
        <dbReference type="PROSITE" id="PS51165"/>
    </source>
</evidence>
<name>G0EET0_PYRF1</name>
<evidence type="ECO:0000313" key="7">
    <source>
        <dbReference type="Proteomes" id="UP000001037"/>
    </source>
</evidence>
<dbReference type="GeneID" id="11139809"/>
<dbReference type="AlphaFoldDB" id="G0EET0"/>
<evidence type="ECO:0000256" key="4">
    <source>
        <dbReference type="PROSITE-ProRule" id="PRU00529"/>
    </source>
</evidence>
<evidence type="ECO:0000256" key="2">
    <source>
        <dbReference type="ARBA" id="ARBA00022603"/>
    </source>
</evidence>
<keyword evidence="4" id="KW-0694">RNA-binding</keyword>
<dbReference type="InterPro" id="IPR029063">
    <property type="entry name" value="SAM-dependent_MTases_sf"/>
</dbReference>
<keyword evidence="3" id="KW-0819">tRNA processing</keyword>
<dbReference type="GO" id="GO:0016423">
    <property type="term" value="F:tRNA (guanine) methyltransferase activity"/>
    <property type="evidence" value="ECO:0007669"/>
    <property type="project" value="TreeGrafter"/>
</dbReference>
<dbReference type="EMBL" id="CP002838">
    <property type="protein sequence ID" value="AEM38044.1"/>
    <property type="molecule type" value="Genomic_DNA"/>
</dbReference>
<proteinExistence type="predicted"/>
<dbReference type="KEGG" id="pfm:Pyrfu_0172"/>
<organism evidence="6 7">
    <name type="scientific">Pyrolobus fumarii (strain DSM 11204 / 1A)</name>
    <dbReference type="NCBI Taxonomy" id="694429"/>
    <lineage>
        <taxon>Archaea</taxon>
        <taxon>Thermoproteota</taxon>
        <taxon>Thermoprotei</taxon>
        <taxon>Desulfurococcales</taxon>
        <taxon>Pyrodictiaceae</taxon>
        <taxon>Pyrolobus</taxon>
    </lineage>
</organism>
<dbReference type="EC" id="2.1.1.171" evidence="6"/>
<evidence type="ECO:0000313" key="6">
    <source>
        <dbReference type="EMBL" id="AEM38044.1"/>
    </source>
</evidence>